<dbReference type="CDD" id="cd06171">
    <property type="entry name" value="Sigma70_r4"/>
    <property type="match status" value="1"/>
</dbReference>
<dbReference type="SUPFAM" id="SSF88946">
    <property type="entry name" value="Sigma2 domain of RNA polymerase sigma factors"/>
    <property type="match status" value="1"/>
</dbReference>
<dbReference type="Proteomes" id="UP000298347">
    <property type="component" value="Unassembled WGS sequence"/>
</dbReference>
<dbReference type="GO" id="GO:0003899">
    <property type="term" value="F:DNA-directed RNA polymerase activity"/>
    <property type="evidence" value="ECO:0007669"/>
    <property type="project" value="InterPro"/>
</dbReference>
<evidence type="ECO:0000256" key="2">
    <source>
        <dbReference type="ARBA" id="ARBA00023082"/>
    </source>
</evidence>
<dbReference type="NCBIfam" id="NF005809">
    <property type="entry name" value="PRK07670.1"/>
    <property type="match status" value="1"/>
</dbReference>
<dbReference type="InterPro" id="IPR012845">
    <property type="entry name" value="RNA_pol_sigma_FliA_WhiG"/>
</dbReference>
<dbReference type="PANTHER" id="PTHR30385:SF7">
    <property type="entry name" value="RNA POLYMERASE SIGMA FACTOR FLIA"/>
    <property type="match status" value="1"/>
</dbReference>
<evidence type="ECO:0000256" key="5">
    <source>
        <dbReference type="SAM" id="Coils"/>
    </source>
</evidence>
<accession>A0A4Z0GU91</accession>
<dbReference type="InterPro" id="IPR013325">
    <property type="entry name" value="RNA_pol_sigma_r2"/>
</dbReference>
<dbReference type="InterPro" id="IPR007627">
    <property type="entry name" value="RNA_pol_sigma70_r2"/>
</dbReference>
<dbReference type="RefSeq" id="WP_135346951.1">
    <property type="nucleotide sequence ID" value="NZ_SRJD01000001.1"/>
</dbReference>
<protein>
    <submittedName>
        <fullName evidence="7">FliA/WhiG family RNA polymerase sigma factor</fullName>
    </submittedName>
</protein>
<dbReference type="InterPro" id="IPR007624">
    <property type="entry name" value="RNA_pol_sigma70_r3"/>
</dbReference>
<dbReference type="AlphaFoldDB" id="A0A4Z0GU91"/>
<dbReference type="GO" id="GO:0016987">
    <property type="term" value="F:sigma factor activity"/>
    <property type="evidence" value="ECO:0007669"/>
    <property type="project" value="UniProtKB-KW"/>
</dbReference>
<dbReference type="Pfam" id="PF04545">
    <property type="entry name" value="Sigma70_r4"/>
    <property type="match status" value="1"/>
</dbReference>
<evidence type="ECO:0000313" key="8">
    <source>
        <dbReference type="Proteomes" id="UP000298347"/>
    </source>
</evidence>
<dbReference type="GO" id="GO:0003677">
    <property type="term" value="F:DNA binding"/>
    <property type="evidence" value="ECO:0007669"/>
    <property type="project" value="UniProtKB-KW"/>
</dbReference>
<dbReference type="InterPro" id="IPR007630">
    <property type="entry name" value="RNA_pol_sigma70_r4"/>
</dbReference>
<dbReference type="InterPro" id="IPR014284">
    <property type="entry name" value="RNA_pol_sigma-70_dom"/>
</dbReference>
<evidence type="ECO:0000256" key="3">
    <source>
        <dbReference type="ARBA" id="ARBA00023125"/>
    </source>
</evidence>
<feature type="domain" description="RNA polymerase sigma-70" evidence="6">
    <location>
        <begin position="218"/>
        <end position="244"/>
    </location>
</feature>
<dbReference type="Gene3D" id="1.10.1740.10">
    <property type="match status" value="1"/>
</dbReference>
<comment type="caution">
    <text evidence="7">The sequence shown here is derived from an EMBL/GenBank/DDBJ whole genome shotgun (WGS) entry which is preliminary data.</text>
</comment>
<gene>
    <name evidence="7" type="ORF">E4665_01120</name>
</gene>
<dbReference type="PIRSF" id="PIRSF000770">
    <property type="entry name" value="RNA_pol_sigma-SigE/K"/>
    <property type="match status" value="1"/>
</dbReference>
<dbReference type="Gene3D" id="1.20.140.160">
    <property type="match status" value="1"/>
</dbReference>
<sequence>MAKPDELELENWNRWNEGRDKDAADFLLQLYMPLVQYHVQRISAGLPRNVDRSELQSYGLIGLYDALEKFDRRRDLKFDTYASFRIRGAILDGLRKEDWMPRSVREKSKRIEKAVNQIEQEEKRSASIEEIAKKCEMTVDEVSQVVSEGLIANLLSLDDGTTGGKSDYPAASIEDPDAILPDQHLIEMENHRILAEQIDKLSEKERLVVSLFYYEGLTLTEIGQVLELSTSRISQLHSKALLKLRQYLSKIAYE</sequence>
<evidence type="ECO:0000256" key="4">
    <source>
        <dbReference type="ARBA" id="ARBA00023163"/>
    </source>
</evidence>
<dbReference type="NCBIfam" id="TIGR02937">
    <property type="entry name" value="sigma70-ECF"/>
    <property type="match status" value="1"/>
</dbReference>
<organism evidence="7 8">
    <name type="scientific">Sporolactobacillus shoreae</name>
    <dbReference type="NCBI Taxonomy" id="1465501"/>
    <lineage>
        <taxon>Bacteria</taxon>
        <taxon>Bacillati</taxon>
        <taxon>Bacillota</taxon>
        <taxon>Bacilli</taxon>
        <taxon>Bacillales</taxon>
        <taxon>Sporolactobacillaceae</taxon>
        <taxon>Sporolactobacillus</taxon>
    </lineage>
</organism>
<dbReference type="Pfam" id="PF04539">
    <property type="entry name" value="Sigma70_r3"/>
    <property type="match status" value="1"/>
</dbReference>
<dbReference type="SUPFAM" id="SSF88659">
    <property type="entry name" value="Sigma3 and sigma4 domains of RNA polymerase sigma factors"/>
    <property type="match status" value="2"/>
</dbReference>
<keyword evidence="1" id="KW-0805">Transcription regulation</keyword>
<dbReference type="InterPro" id="IPR000943">
    <property type="entry name" value="RNA_pol_sigma70"/>
</dbReference>
<keyword evidence="5" id="KW-0175">Coiled coil</keyword>
<keyword evidence="3" id="KW-0238">DNA-binding</keyword>
<keyword evidence="4" id="KW-0804">Transcription</keyword>
<dbReference type="NCBIfam" id="TIGR02479">
    <property type="entry name" value="FliA_WhiG"/>
    <property type="match status" value="1"/>
</dbReference>
<dbReference type="Pfam" id="PF04542">
    <property type="entry name" value="Sigma70_r2"/>
    <property type="match status" value="1"/>
</dbReference>
<proteinExistence type="predicted"/>
<evidence type="ECO:0000256" key="1">
    <source>
        <dbReference type="ARBA" id="ARBA00023015"/>
    </source>
</evidence>
<dbReference type="OrthoDB" id="9799825at2"/>
<dbReference type="GO" id="GO:0006352">
    <property type="term" value="P:DNA-templated transcription initiation"/>
    <property type="evidence" value="ECO:0007669"/>
    <property type="project" value="InterPro"/>
</dbReference>
<dbReference type="PANTHER" id="PTHR30385">
    <property type="entry name" value="SIGMA FACTOR F FLAGELLAR"/>
    <property type="match status" value="1"/>
</dbReference>
<evidence type="ECO:0000313" key="7">
    <source>
        <dbReference type="EMBL" id="TGB00305.1"/>
    </source>
</evidence>
<name>A0A4Z0GU91_9BACL</name>
<reference evidence="7 8" key="1">
    <citation type="journal article" date="2015" name="Int. J. Syst. Evol. Microbiol.">
        <title>Sporolactobacillus shoreae sp. nov. and Sporolactobacillus spathodeae sp. nov., two spore-forming lactic acid bacteria isolated from tree barks in Thailand.</title>
        <authorList>
            <person name="Thamacharoensuk T."/>
            <person name="Kitahara M."/>
            <person name="Ohkuma M."/>
            <person name="Thongchul N."/>
            <person name="Tanasupawat S."/>
        </authorList>
    </citation>
    <scope>NUCLEOTIDE SEQUENCE [LARGE SCALE GENOMIC DNA]</scope>
    <source>
        <strain evidence="7 8">BK92</strain>
    </source>
</reference>
<feature type="coiled-coil region" evidence="5">
    <location>
        <begin position="104"/>
        <end position="131"/>
    </location>
</feature>
<dbReference type="EMBL" id="SRJD01000001">
    <property type="protein sequence ID" value="TGB00305.1"/>
    <property type="molecule type" value="Genomic_DNA"/>
</dbReference>
<evidence type="ECO:0000259" key="6">
    <source>
        <dbReference type="PROSITE" id="PS00716"/>
    </source>
</evidence>
<keyword evidence="8" id="KW-1185">Reference proteome</keyword>
<dbReference type="NCBIfam" id="NF005413">
    <property type="entry name" value="PRK06986.1"/>
    <property type="match status" value="1"/>
</dbReference>
<dbReference type="PRINTS" id="PR00046">
    <property type="entry name" value="SIGMA70FCT"/>
</dbReference>
<dbReference type="PROSITE" id="PS00716">
    <property type="entry name" value="SIGMA70_2"/>
    <property type="match status" value="1"/>
</dbReference>
<dbReference type="InterPro" id="IPR013324">
    <property type="entry name" value="RNA_pol_sigma_r3/r4-like"/>
</dbReference>
<keyword evidence="2" id="KW-0731">Sigma factor</keyword>